<dbReference type="InterPro" id="IPR029054">
    <property type="entry name" value="dUTPase-like"/>
</dbReference>
<dbReference type="PANTHER" id="PTHR11241">
    <property type="entry name" value="DEOXYURIDINE 5'-TRIPHOSPHATE NUCLEOTIDOHYDROLASE"/>
    <property type="match status" value="1"/>
</dbReference>
<gene>
    <name evidence="7" type="ORF">A3B21_01900</name>
</gene>
<accession>A0A1F7UQY5</accession>
<organism evidence="7 8">
    <name type="scientific">Candidatus Uhrbacteria bacterium RIFCSPLOWO2_01_FULL_47_24</name>
    <dbReference type="NCBI Taxonomy" id="1802401"/>
    <lineage>
        <taxon>Bacteria</taxon>
        <taxon>Candidatus Uhriibacteriota</taxon>
    </lineage>
</organism>
<dbReference type="Pfam" id="PF00692">
    <property type="entry name" value="dUTPase"/>
    <property type="match status" value="1"/>
</dbReference>
<feature type="domain" description="dUTPase-like" evidence="6">
    <location>
        <begin position="13"/>
        <end position="142"/>
    </location>
</feature>
<dbReference type="STRING" id="1802401.A3B21_01900"/>
<dbReference type="Proteomes" id="UP000176897">
    <property type="component" value="Unassembled WGS sequence"/>
</dbReference>
<evidence type="ECO:0000256" key="4">
    <source>
        <dbReference type="ARBA" id="ARBA00023080"/>
    </source>
</evidence>
<dbReference type="InterPro" id="IPR033704">
    <property type="entry name" value="dUTPase_trimeric"/>
</dbReference>
<dbReference type="AlphaFoldDB" id="A0A1F7UQY5"/>
<comment type="similarity">
    <text evidence="1">Belongs to the dUTPase family.</text>
</comment>
<sequence length="142" mass="15693">MRVKIFRKDPSVILPAYHTSGSVAFDLAANEDMVIPPREIRLIPTGLVICTPENHMLLVAARSSTPMKKGLMLANGIGIVDQDFCGPDDEIKIQVYNFTDKPVEVKKGDRLAQGLFLHLERVEWEEITSLPEKSRGGFGSTG</sequence>
<dbReference type="Gene3D" id="2.70.40.10">
    <property type="match status" value="1"/>
</dbReference>
<proteinExistence type="inferred from homology"/>
<dbReference type="EMBL" id="MGEJ01000014">
    <property type="protein sequence ID" value="OGL80108.1"/>
    <property type="molecule type" value="Genomic_DNA"/>
</dbReference>
<dbReference type="NCBIfam" id="NF001862">
    <property type="entry name" value="PRK00601.1"/>
    <property type="match status" value="1"/>
</dbReference>
<dbReference type="GO" id="GO:0004170">
    <property type="term" value="F:dUTP diphosphatase activity"/>
    <property type="evidence" value="ECO:0007669"/>
    <property type="project" value="UniProtKB-EC"/>
</dbReference>
<evidence type="ECO:0000256" key="1">
    <source>
        <dbReference type="ARBA" id="ARBA00006581"/>
    </source>
</evidence>
<evidence type="ECO:0000313" key="8">
    <source>
        <dbReference type="Proteomes" id="UP000176897"/>
    </source>
</evidence>
<dbReference type="GO" id="GO:0006226">
    <property type="term" value="P:dUMP biosynthetic process"/>
    <property type="evidence" value="ECO:0007669"/>
    <property type="project" value="InterPro"/>
</dbReference>
<dbReference type="GO" id="GO:0000287">
    <property type="term" value="F:magnesium ion binding"/>
    <property type="evidence" value="ECO:0007669"/>
    <property type="project" value="InterPro"/>
</dbReference>
<evidence type="ECO:0000256" key="2">
    <source>
        <dbReference type="ARBA" id="ARBA00012379"/>
    </source>
</evidence>
<dbReference type="EC" id="3.6.1.23" evidence="2"/>
<comment type="caution">
    <text evidence="7">The sequence shown here is derived from an EMBL/GenBank/DDBJ whole genome shotgun (WGS) entry which is preliminary data.</text>
</comment>
<dbReference type="InterPro" id="IPR036157">
    <property type="entry name" value="dUTPase-like_sf"/>
</dbReference>
<evidence type="ECO:0000313" key="7">
    <source>
        <dbReference type="EMBL" id="OGL80108.1"/>
    </source>
</evidence>
<keyword evidence="3" id="KW-0378">Hydrolase</keyword>
<comment type="catalytic activity">
    <reaction evidence="5">
        <text>dUTP + H2O = dUMP + diphosphate + H(+)</text>
        <dbReference type="Rhea" id="RHEA:10248"/>
        <dbReference type="ChEBI" id="CHEBI:15377"/>
        <dbReference type="ChEBI" id="CHEBI:15378"/>
        <dbReference type="ChEBI" id="CHEBI:33019"/>
        <dbReference type="ChEBI" id="CHEBI:61555"/>
        <dbReference type="ChEBI" id="CHEBI:246422"/>
        <dbReference type="EC" id="3.6.1.23"/>
    </reaction>
</comment>
<dbReference type="GO" id="GO:0046081">
    <property type="term" value="P:dUTP catabolic process"/>
    <property type="evidence" value="ECO:0007669"/>
    <property type="project" value="InterPro"/>
</dbReference>
<evidence type="ECO:0000259" key="6">
    <source>
        <dbReference type="Pfam" id="PF00692"/>
    </source>
</evidence>
<evidence type="ECO:0000256" key="5">
    <source>
        <dbReference type="ARBA" id="ARBA00047686"/>
    </source>
</evidence>
<dbReference type="SUPFAM" id="SSF51283">
    <property type="entry name" value="dUTPase-like"/>
    <property type="match status" value="1"/>
</dbReference>
<reference evidence="7 8" key="1">
    <citation type="journal article" date="2016" name="Nat. Commun.">
        <title>Thousands of microbial genomes shed light on interconnected biogeochemical processes in an aquifer system.</title>
        <authorList>
            <person name="Anantharaman K."/>
            <person name="Brown C.T."/>
            <person name="Hug L.A."/>
            <person name="Sharon I."/>
            <person name="Castelle C.J."/>
            <person name="Probst A.J."/>
            <person name="Thomas B.C."/>
            <person name="Singh A."/>
            <person name="Wilkins M.J."/>
            <person name="Karaoz U."/>
            <person name="Brodie E.L."/>
            <person name="Williams K.H."/>
            <person name="Hubbard S.S."/>
            <person name="Banfield J.F."/>
        </authorList>
    </citation>
    <scope>NUCLEOTIDE SEQUENCE [LARGE SCALE GENOMIC DNA]</scope>
</reference>
<dbReference type="NCBIfam" id="TIGR00576">
    <property type="entry name" value="dut"/>
    <property type="match status" value="1"/>
</dbReference>
<dbReference type="CDD" id="cd07557">
    <property type="entry name" value="trimeric_dUTPase"/>
    <property type="match status" value="1"/>
</dbReference>
<evidence type="ECO:0000256" key="3">
    <source>
        <dbReference type="ARBA" id="ARBA00022801"/>
    </source>
</evidence>
<protein>
    <recommendedName>
        <fullName evidence="2">dUTP diphosphatase</fullName>
        <ecNumber evidence="2">3.6.1.23</ecNumber>
    </recommendedName>
</protein>
<dbReference type="PANTHER" id="PTHR11241:SF0">
    <property type="entry name" value="DEOXYURIDINE 5'-TRIPHOSPHATE NUCLEOTIDOHYDROLASE"/>
    <property type="match status" value="1"/>
</dbReference>
<name>A0A1F7UQY5_9BACT</name>
<dbReference type="InterPro" id="IPR008181">
    <property type="entry name" value="dUTPase"/>
</dbReference>
<keyword evidence="4" id="KW-0546">Nucleotide metabolism</keyword>